<keyword evidence="3" id="KW-1185">Reference proteome</keyword>
<organism evidence="2 3">
    <name type="scientific">Penicillium frequentans</name>
    <dbReference type="NCBI Taxonomy" id="3151616"/>
    <lineage>
        <taxon>Eukaryota</taxon>
        <taxon>Fungi</taxon>
        <taxon>Dikarya</taxon>
        <taxon>Ascomycota</taxon>
        <taxon>Pezizomycotina</taxon>
        <taxon>Eurotiomycetes</taxon>
        <taxon>Eurotiomycetidae</taxon>
        <taxon>Eurotiales</taxon>
        <taxon>Aspergillaceae</taxon>
        <taxon>Penicillium</taxon>
    </lineage>
</organism>
<evidence type="ECO:0000313" key="3">
    <source>
        <dbReference type="Proteomes" id="UP001220324"/>
    </source>
</evidence>
<proteinExistence type="predicted"/>
<dbReference type="PANTHER" id="PTHR38790">
    <property type="entry name" value="2EXR DOMAIN-CONTAINING PROTEIN-RELATED"/>
    <property type="match status" value="1"/>
</dbReference>
<dbReference type="Pfam" id="PF24864">
    <property type="entry name" value="DUF7730"/>
    <property type="match status" value="1"/>
</dbReference>
<accession>A0AAD6GJR5</accession>
<protein>
    <recommendedName>
        <fullName evidence="1">DUF7730 domain-containing protein</fullName>
    </recommendedName>
</protein>
<name>A0AAD6GJR5_9EURO</name>
<reference evidence="2 3" key="1">
    <citation type="journal article" date="2023" name="IMA Fungus">
        <title>Comparative genomic study of the Penicillium genus elucidates a diverse pangenome and 15 lateral gene transfer events.</title>
        <authorList>
            <person name="Petersen C."/>
            <person name="Sorensen T."/>
            <person name="Nielsen M.R."/>
            <person name="Sondergaard T.E."/>
            <person name="Sorensen J.L."/>
            <person name="Fitzpatrick D.A."/>
            <person name="Frisvad J.C."/>
            <person name="Nielsen K.L."/>
        </authorList>
    </citation>
    <scope>NUCLEOTIDE SEQUENCE [LARGE SCALE GENOMIC DNA]</scope>
    <source>
        <strain evidence="2 3">IBT 35679</strain>
    </source>
</reference>
<sequence length="348" mass="40186">MSEDWTETVIKGLAFSSDDKEPLEPPSSINPQIQSPLFRLPVEIRIAIYQLLFGNRVLHCERDCVDGKRKKWFFYSFIVKDWIGTTVQVGGKKGSGMRPMNLDVSSIRGYSTHAGEHRYTESLPILYGNEFRFSYARELCTTFPTQVSPSGFRHIRRVALWWTLGNDLQPHVSPENKANYDSLWRNLGNKYYGLTHIRIYIDSAYLAPMNSAGVAGDTESGRRQHMQNAWLEGIETMVKGNTDLEVFEIYFYTKVYQVLRNRVKPWLKEKEEERKPKNNAVRYKAYKCLSTTIKYAYCFSSPDGTSTDLSDGSSHIGIEDPKSTTFAWLRERRKLKQLQKIQQSQSDV</sequence>
<dbReference type="EMBL" id="JAQIZZ010000002">
    <property type="protein sequence ID" value="KAJ5552310.1"/>
    <property type="molecule type" value="Genomic_DNA"/>
</dbReference>
<evidence type="ECO:0000259" key="1">
    <source>
        <dbReference type="Pfam" id="PF24864"/>
    </source>
</evidence>
<comment type="caution">
    <text evidence="2">The sequence shown here is derived from an EMBL/GenBank/DDBJ whole genome shotgun (WGS) entry which is preliminary data.</text>
</comment>
<evidence type="ECO:0000313" key="2">
    <source>
        <dbReference type="EMBL" id="KAJ5552310.1"/>
    </source>
</evidence>
<dbReference type="Proteomes" id="UP001220324">
    <property type="component" value="Unassembled WGS sequence"/>
</dbReference>
<dbReference type="InterPro" id="IPR056632">
    <property type="entry name" value="DUF7730"/>
</dbReference>
<feature type="domain" description="DUF7730" evidence="1">
    <location>
        <begin position="31"/>
        <end position="184"/>
    </location>
</feature>
<dbReference type="AlphaFoldDB" id="A0AAD6GJR5"/>
<gene>
    <name evidence="2" type="ORF">N7494_001688</name>
</gene>